<comment type="caution">
    <text evidence="11">The sequence shown here is derived from an EMBL/GenBank/DDBJ whole genome shotgun (WGS) entry which is preliminary data.</text>
</comment>
<dbReference type="InterPro" id="IPR005135">
    <property type="entry name" value="Endo/exonuclease/phosphatase"/>
</dbReference>
<evidence type="ECO:0000256" key="5">
    <source>
        <dbReference type="ARBA" id="ARBA00022763"/>
    </source>
</evidence>
<evidence type="ECO:0000313" key="12">
    <source>
        <dbReference type="Proteomes" id="UP001165653"/>
    </source>
</evidence>
<evidence type="ECO:0000256" key="6">
    <source>
        <dbReference type="ARBA" id="ARBA00022801"/>
    </source>
</evidence>
<organism evidence="11 12">
    <name type="scientific">Luteolibacter rhizosphaerae</name>
    <dbReference type="NCBI Taxonomy" id="2989719"/>
    <lineage>
        <taxon>Bacteria</taxon>
        <taxon>Pseudomonadati</taxon>
        <taxon>Verrucomicrobiota</taxon>
        <taxon>Verrucomicrobiia</taxon>
        <taxon>Verrucomicrobiales</taxon>
        <taxon>Verrucomicrobiaceae</taxon>
        <taxon>Luteolibacter</taxon>
    </lineage>
</organism>
<evidence type="ECO:0000256" key="4">
    <source>
        <dbReference type="ARBA" id="ARBA00022723"/>
    </source>
</evidence>
<keyword evidence="4" id="KW-0479">Metal-binding</keyword>
<keyword evidence="11" id="KW-0255">Endonuclease</keyword>
<gene>
    <name evidence="11" type="ORF">OJ996_05580</name>
</gene>
<comment type="cofactor">
    <cofactor evidence="1">
        <name>Mn(2+)</name>
        <dbReference type="ChEBI" id="CHEBI:29035"/>
    </cofactor>
</comment>
<keyword evidence="9" id="KW-0732">Signal</keyword>
<dbReference type="EMBL" id="JAPDDR010000002">
    <property type="protein sequence ID" value="MCW1913031.1"/>
    <property type="molecule type" value="Genomic_DNA"/>
</dbReference>
<dbReference type="Pfam" id="PF03372">
    <property type="entry name" value="Exo_endo_phos"/>
    <property type="match status" value="1"/>
</dbReference>
<dbReference type="InterPro" id="IPR036691">
    <property type="entry name" value="Endo/exonu/phosph_ase_sf"/>
</dbReference>
<evidence type="ECO:0000256" key="3">
    <source>
        <dbReference type="ARBA" id="ARBA00022722"/>
    </source>
</evidence>
<evidence type="ECO:0000256" key="1">
    <source>
        <dbReference type="ARBA" id="ARBA00001936"/>
    </source>
</evidence>
<dbReference type="PANTHER" id="PTHR15822">
    <property type="entry name" value="TRAF AND TNF RECEPTOR-ASSOCIATED PROTEIN"/>
    <property type="match status" value="1"/>
</dbReference>
<dbReference type="InterPro" id="IPR051547">
    <property type="entry name" value="TDP2-like"/>
</dbReference>
<evidence type="ECO:0000313" key="11">
    <source>
        <dbReference type="EMBL" id="MCW1913031.1"/>
    </source>
</evidence>
<dbReference type="SUPFAM" id="SSF56219">
    <property type="entry name" value="DNase I-like"/>
    <property type="match status" value="1"/>
</dbReference>
<feature type="signal peptide" evidence="9">
    <location>
        <begin position="1"/>
        <end position="18"/>
    </location>
</feature>
<evidence type="ECO:0000256" key="8">
    <source>
        <dbReference type="ARBA" id="ARBA00023204"/>
    </source>
</evidence>
<dbReference type="Proteomes" id="UP001165653">
    <property type="component" value="Unassembled WGS sequence"/>
</dbReference>
<name>A0ABT3FZM5_9BACT</name>
<reference evidence="11" key="1">
    <citation type="submission" date="2022-10" db="EMBL/GenBank/DDBJ databases">
        <title>Luteolibacter sp. GHJ8, whole genome shotgun sequencing project.</title>
        <authorList>
            <person name="Zhao G."/>
            <person name="Shen L."/>
        </authorList>
    </citation>
    <scope>NUCLEOTIDE SEQUENCE</scope>
    <source>
        <strain evidence="11">GHJ8</strain>
    </source>
</reference>
<dbReference type="GO" id="GO:0004519">
    <property type="term" value="F:endonuclease activity"/>
    <property type="evidence" value="ECO:0007669"/>
    <property type="project" value="UniProtKB-KW"/>
</dbReference>
<comment type="cofactor">
    <cofactor evidence="2">
        <name>Mg(2+)</name>
        <dbReference type="ChEBI" id="CHEBI:18420"/>
    </cofactor>
</comment>
<feature type="domain" description="Endonuclease/exonuclease/phosphatase" evidence="10">
    <location>
        <begin position="27"/>
        <end position="271"/>
    </location>
</feature>
<feature type="chain" id="PRO_5047451288" evidence="9">
    <location>
        <begin position="19"/>
        <end position="280"/>
    </location>
</feature>
<protein>
    <submittedName>
        <fullName evidence="11">Endonuclease/exonuclease/phosphatase family protein</fullName>
    </submittedName>
</protein>
<evidence type="ECO:0000256" key="7">
    <source>
        <dbReference type="ARBA" id="ARBA00022842"/>
    </source>
</evidence>
<keyword evidence="7" id="KW-0460">Magnesium</keyword>
<dbReference type="Gene3D" id="3.60.10.10">
    <property type="entry name" value="Endonuclease/exonuclease/phosphatase"/>
    <property type="match status" value="1"/>
</dbReference>
<keyword evidence="5" id="KW-0227">DNA damage</keyword>
<keyword evidence="3" id="KW-0540">Nuclease</keyword>
<dbReference type="PANTHER" id="PTHR15822:SF4">
    <property type="entry name" value="TYROSYL-DNA PHOSPHODIESTERASE 2"/>
    <property type="match status" value="1"/>
</dbReference>
<accession>A0ABT3FZM5</accession>
<sequence length="280" mass="31061">MRTLLLFALLGWACPLMAEPAQTLRVVTWNLQWFSGGRMGAPKDEQTKHIELVREEIRKLNPDILLLQEVGSQAALEETLQPLGKEWKVAVVSRFMQGNFLSGQQLAIAAKIPADAAWSEPWQRGWAGAPRGYAFASFLIGQKRLGVYCLHLKSNLGNPPENTSKREDAIEQLIAHTESKDGRVVKPDAMVVGGDFNTDDPDTPAAQSPSERTFSFLRKAGFYWSFECIEHQNRITCPAKGRYPAACFDYFWTKGLGKPLSSVKSSKGSDHLPAGIEISL</sequence>
<keyword evidence="8" id="KW-0234">DNA repair</keyword>
<evidence type="ECO:0000259" key="10">
    <source>
        <dbReference type="Pfam" id="PF03372"/>
    </source>
</evidence>
<dbReference type="RefSeq" id="WP_264512052.1">
    <property type="nucleotide sequence ID" value="NZ_JAPDDR010000002.1"/>
</dbReference>
<evidence type="ECO:0000256" key="2">
    <source>
        <dbReference type="ARBA" id="ARBA00001946"/>
    </source>
</evidence>
<evidence type="ECO:0000256" key="9">
    <source>
        <dbReference type="SAM" id="SignalP"/>
    </source>
</evidence>
<keyword evidence="6" id="KW-0378">Hydrolase</keyword>
<proteinExistence type="predicted"/>
<keyword evidence="12" id="KW-1185">Reference proteome</keyword>